<protein>
    <submittedName>
        <fullName evidence="1">Uncharacterized protein</fullName>
    </submittedName>
</protein>
<comment type="caution">
    <text evidence="1">The sequence shown here is derived from an EMBL/GenBank/DDBJ whole genome shotgun (WGS) entry which is preliminary data.</text>
</comment>
<name>I9R795_9BACT</name>
<evidence type="ECO:0000313" key="1">
    <source>
        <dbReference type="EMBL" id="EIY37883.1"/>
    </source>
</evidence>
<dbReference type="AlphaFoldDB" id="I9R795"/>
<dbReference type="PATRIC" id="fig|997877.3.peg.2361"/>
<dbReference type="Proteomes" id="UP000004019">
    <property type="component" value="Unassembled WGS sequence"/>
</dbReference>
<dbReference type="EMBL" id="AGXI01000014">
    <property type="protein sequence ID" value="EIY37883.1"/>
    <property type="molecule type" value="Genomic_DNA"/>
</dbReference>
<sequence length="37" mass="4206">MKTNKNARKNNKVQKLEKETAVKVTALTIIPKPMILL</sequence>
<organism evidence="1 2">
    <name type="scientific">Phocaeicola dorei CL03T12C01</name>
    <dbReference type="NCBI Taxonomy" id="997877"/>
    <lineage>
        <taxon>Bacteria</taxon>
        <taxon>Pseudomonadati</taxon>
        <taxon>Bacteroidota</taxon>
        <taxon>Bacteroidia</taxon>
        <taxon>Bacteroidales</taxon>
        <taxon>Bacteroidaceae</taxon>
        <taxon>Phocaeicola</taxon>
    </lineage>
</organism>
<gene>
    <name evidence="1" type="ORF">HMPREF1065_02252</name>
</gene>
<reference evidence="1 2" key="1">
    <citation type="submission" date="2012-02" db="EMBL/GenBank/DDBJ databases">
        <title>The Genome Sequence of Bacteroides dorei CL03T12C01.</title>
        <authorList>
            <consortium name="The Broad Institute Genome Sequencing Platform"/>
            <person name="Earl A."/>
            <person name="Ward D."/>
            <person name="Feldgarden M."/>
            <person name="Gevers D."/>
            <person name="Zitomersky N.L."/>
            <person name="Coyne M.J."/>
            <person name="Comstock L.E."/>
            <person name="Young S.K."/>
            <person name="Zeng Q."/>
            <person name="Gargeya S."/>
            <person name="Fitzgerald M."/>
            <person name="Haas B."/>
            <person name="Abouelleil A."/>
            <person name="Alvarado L."/>
            <person name="Arachchi H.M."/>
            <person name="Berlin A."/>
            <person name="Chapman S.B."/>
            <person name="Gearin G."/>
            <person name="Goldberg J."/>
            <person name="Griggs A."/>
            <person name="Gujja S."/>
            <person name="Hansen M."/>
            <person name="Heiman D."/>
            <person name="Howarth C."/>
            <person name="Larimer J."/>
            <person name="Lui A."/>
            <person name="MacDonald P.J.P."/>
            <person name="McCowen C."/>
            <person name="Montmayeur A."/>
            <person name="Murphy C."/>
            <person name="Neiman D."/>
            <person name="Pearson M."/>
            <person name="Priest M."/>
            <person name="Roberts A."/>
            <person name="Saif S."/>
            <person name="Shea T."/>
            <person name="Sisk P."/>
            <person name="Stolte C."/>
            <person name="Sykes S."/>
            <person name="Wortman J."/>
            <person name="Nusbaum C."/>
            <person name="Birren B."/>
        </authorList>
    </citation>
    <scope>NUCLEOTIDE SEQUENCE [LARGE SCALE GENOMIC DNA]</scope>
    <source>
        <strain evidence="1 2">CL03T12C01</strain>
    </source>
</reference>
<accession>I9R795</accession>
<dbReference type="HOGENOM" id="CLU_3340006_0_0_10"/>
<evidence type="ECO:0000313" key="2">
    <source>
        <dbReference type="Proteomes" id="UP000004019"/>
    </source>
</evidence>
<proteinExistence type="predicted"/>